<evidence type="ECO:0008006" key="3">
    <source>
        <dbReference type="Google" id="ProtNLM"/>
    </source>
</evidence>
<evidence type="ECO:0000313" key="2">
    <source>
        <dbReference type="Proteomes" id="UP001175227"/>
    </source>
</evidence>
<dbReference type="AlphaFoldDB" id="A0AA39NVI1"/>
<reference evidence="1" key="1">
    <citation type="submission" date="2023-06" db="EMBL/GenBank/DDBJ databases">
        <authorList>
            <consortium name="Lawrence Berkeley National Laboratory"/>
            <person name="Ahrendt S."/>
            <person name="Sahu N."/>
            <person name="Indic B."/>
            <person name="Wong-Bajracharya J."/>
            <person name="Merenyi Z."/>
            <person name="Ke H.-M."/>
            <person name="Monk M."/>
            <person name="Kocsube S."/>
            <person name="Drula E."/>
            <person name="Lipzen A."/>
            <person name="Balint B."/>
            <person name="Henrissat B."/>
            <person name="Andreopoulos B."/>
            <person name="Martin F.M."/>
            <person name="Harder C.B."/>
            <person name="Rigling D."/>
            <person name="Ford K.L."/>
            <person name="Foster G.D."/>
            <person name="Pangilinan J."/>
            <person name="Papanicolaou A."/>
            <person name="Barry K."/>
            <person name="LaButti K."/>
            <person name="Viragh M."/>
            <person name="Koriabine M."/>
            <person name="Yan M."/>
            <person name="Riley R."/>
            <person name="Champramary S."/>
            <person name="Plett K.L."/>
            <person name="Tsai I.J."/>
            <person name="Slot J."/>
            <person name="Sipos G."/>
            <person name="Plett J."/>
            <person name="Nagy L.G."/>
            <person name="Grigoriev I.V."/>
        </authorList>
    </citation>
    <scope>NUCLEOTIDE SEQUENCE</scope>
    <source>
        <strain evidence="1">ICMP 16352</strain>
    </source>
</reference>
<organism evidence="1 2">
    <name type="scientific">Armillaria novae-zelandiae</name>
    <dbReference type="NCBI Taxonomy" id="153914"/>
    <lineage>
        <taxon>Eukaryota</taxon>
        <taxon>Fungi</taxon>
        <taxon>Dikarya</taxon>
        <taxon>Basidiomycota</taxon>
        <taxon>Agaricomycotina</taxon>
        <taxon>Agaricomycetes</taxon>
        <taxon>Agaricomycetidae</taxon>
        <taxon>Agaricales</taxon>
        <taxon>Marasmiineae</taxon>
        <taxon>Physalacriaceae</taxon>
        <taxon>Armillaria</taxon>
    </lineage>
</organism>
<gene>
    <name evidence="1" type="ORF">IW261DRAFT_737006</name>
</gene>
<name>A0AA39NVI1_9AGAR</name>
<evidence type="ECO:0000313" key="1">
    <source>
        <dbReference type="EMBL" id="KAK0472667.1"/>
    </source>
</evidence>
<proteinExistence type="predicted"/>
<protein>
    <recommendedName>
        <fullName evidence="3">F-box domain-containing protein</fullName>
    </recommendedName>
</protein>
<dbReference type="Proteomes" id="UP001175227">
    <property type="component" value="Unassembled WGS sequence"/>
</dbReference>
<dbReference type="EMBL" id="JAUEPR010000039">
    <property type="protein sequence ID" value="KAK0472667.1"/>
    <property type="molecule type" value="Genomic_DNA"/>
</dbReference>
<keyword evidence="2" id="KW-1185">Reference proteome</keyword>
<comment type="caution">
    <text evidence="1">The sequence shown here is derived from an EMBL/GenBank/DDBJ whole genome shotgun (WGS) entry which is preliminary data.</text>
</comment>
<sequence length="376" mass="42632">MPDPSTVLPIELLQKIFKHYLLDWPNADVAAPLFNNPTINFQPLKQQPLFENRQTLRYLTPGPVQSLDLSYGLWVLGKVNRAWRNATLSSETLWSTVRITFSSQPQWFQDLVWDRAIRKISFSPDSNIPSKILTEILSRSGSAPLSITLSLPVEMPREEILADAVSRSLFVLLSEQSHRWQWMELTVPTMIWEDFVQISPSRLETLRRLHATVQGGPFLFQIIGVCTSVVDLKISVTHWKSHTALPPIPIMMPFLQYLDIGSSQCDVLKAITAPSLKSLRLQTRDTKVVCHRSVQASWTSFSGRAVQTLWLHWIYLVGPAAVVKLSKFSHARHRVIHPAPHYYQIWVHCCSTACLLWGGQTSTSFLTWLSLGSLGG</sequence>
<accession>A0AA39NVI1</accession>